<accession>A0ABY5EUD6</accession>
<evidence type="ECO:0000313" key="2">
    <source>
        <dbReference type="EMBL" id="UTO29012.1"/>
    </source>
</evidence>
<dbReference type="Gene3D" id="3.30.70.1070">
    <property type="entry name" value="Sporulation related repeat"/>
    <property type="match status" value="1"/>
</dbReference>
<feature type="region of interest" description="Disordered" evidence="1">
    <location>
        <begin position="586"/>
        <end position="630"/>
    </location>
</feature>
<feature type="compositionally biased region" description="Polar residues" evidence="1">
    <location>
        <begin position="596"/>
        <end position="605"/>
    </location>
</feature>
<feature type="compositionally biased region" description="Acidic residues" evidence="1">
    <location>
        <begin position="606"/>
        <end position="616"/>
    </location>
</feature>
<proteinExistence type="predicted"/>
<evidence type="ECO:0000313" key="3">
    <source>
        <dbReference type="Proteomes" id="UP001059475"/>
    </source>
</evidence>
<reference evidence="2" key="1">
    <citation type="submission" date="2022-07" db="EMBL/GenBank/DDBJ databases">
        <title>First report of Bartonella spp. in marsupials in Brazil, with a description of Bartonella harrusi sp. nov. and new proposal for taxonomic reclassification of species of the genus Bartonella.</title>
        <authorList>
            <person name="Amaral R.B."/>
        </authorList>
    </citation>
    <scope>NUCLEOTIDE SEQUENCE</scope>
    <source>
        <strain evidence="2">117A</strain>
    </source>
</reference>
<feature type="region of interest" description="Disordered" evidence="1">
    <location>
        <begin position="142"/>
        <end position="167"/>
    </location>
</feature>
<feature type="compositionally biased region" description="Basic and acidic residues" evidence="1">
    <location>
        <begin position="1"/>
        <end position="22"/>
    </location>
</feature>
<protein>
    <submittedName>
        <fullName evidence="2">SPOR domain-containing protein</fullName>
    </submittedName>
</protein>
<feature type="region of interest" description="Disordered" evidence="1">
    <location>
        <begin position="189"/>
        <end position="215"/>
    </location>
</feature>
<dbReference type="InterPro" id="IPR036680">
    <property type="entry name" value="SPOR-like_sf"/>
</dbReference>
<feature type="compositionally biased region" description="Polar residues" evidence="1">
    <location>
        <begin position="92"/>
        <end position="107"/>
    </location>
</feature>
<gene>
    <name evidence="2" type="ORF">NMK50_03330</name>
</gene>
<feature type="compositionally biased region" description="Polar residues" evidence="1">
    <location>
        <begin position="144"/>
        <end position="159"/>
    </location>
</feature>
<evidence type="ECO:0000256" key="1">
    <source>
        <dbReference type="SAM" id="MobiDB-lite"/>
    </source>
</evidence>
<feature type="region of interest" description="Disordered" evidence="1">
    <location>
        <begin position="83"/>
        <end position="107"/>
    </location>
</feature>
<dbReference type="EMBL" id="CP101114">
    <property type="protein sequence ID" value="UTO29012.1"/>
    <property type="molecule type" value="Genomic_DNA"/>
</dbReference>
<dbReference type="Proteomes" id="UP001059475">
    <property type="component" value="Chromosome"/>
</dbReference>
<dbReference type="RefSeq" id="WP_254770867.1">
    <property type="nucleotide sequence ID" value="NZ_CP101114.1"/>
</dbReference>
<organism evidence="2 3">
    <name type="scientific">Bartonella harrusi</name>
    <dbReference type="NCBI Taxonomy" id="2961895"/>
    <lineage>
        <taxon>Bacteria</taxon>
        <taxon>Pseudomonadati</taxon>
        <taxon>Pseudomonadota</taxon>
        <taxon>Alphaproteobacteria</taxon>
        <taxon>Hyphomicrobiales</taxon>
        <taxon>Bartonellaceae</taxon>
        <taxon>Bartonella</taxon>
    </lineage>
</organism>
<feature type="compositionally biased region" description="Polar residues" evidence="1">
    <location>
        <begin position="29"/>
        <end position="48"/>
    </location>
</feature>
<feature type="region of interest" description="Disordered" evidence="1">
    <location>
        <begin position="728"/>
        <end position="759"/>
    </location>
</feature>
<feature type="compositionally biased region" description="Basic and acidic residues" evidence="1">
    <location>
        <begin position="737"/>
        <end position="750"/>
    </location>
</feature>
<feature type="region of interest" description="Disordered" evidence="1">
    <location>
        <begin position="1"/>
        <end position="68"/>
    </location>
</feature>
<sequence>MSDNDRKNPHETRHDHEHHDPLGRLTRIFNPNKQNGNQNDHSSLQTDQSASHLPKSASSPPPSHDDDFDLSFLEAELENNLTNNLPLDNQRRQWGNRETNSDTLSKTSLNRLEQNKFLPEERHYTAINHDEEQILDALSPLPIQKNQTPPKRTIPTRTDPSFGKSGFNERSENFFFDELDKHDNIKETTTQSAEQTHHLPQTASQQKEGSKIQQNHESNQNFYSTPVNHPYKISADQEIWATEYYSDLSHSSKETNTFSSSSDLVSERQDTARNERVTDFPLPLDSTQVNKQSEREGFSQKRHTTDYPQFYEEEFSKQETYAETTQEYHNIQTPYINSAENISEQNNEKEKTYSQNNLNHIHSSSETPHTGQKERFFAHNSTDRDSPPPNVNTYKFAEEIVEKTGPIMVPEVPYEAPEYDVPTDDLKEEFADVLNVGNVSADDFSRHQQHSDVFNEIFHQTMENPKENIHINSQNQNTNYSPTDNVEYHSSSFTADPLYRGTDEISTHASNTSPLKNFIFGKNLTKSVVLLTLIAVGFFSYFHFFVPSQKNENAPIIRADDTPFKFKQETTEKKNDVAHNLDIYKQTTEESEKQENTQQSLIDSSEQPEDLTELDQQEATSLSSSSLNQSAVEDAVTEAINHTIPTREVQTVIVNQDGTVVLAPKQHTEEKPTDEQEEKIDQIADNQPQDSSALSVDESNINNEETEQTFTSDIDKVIAENTSFSNIEGKVIPLPSHPERNAEQQKHVDSRPPSSSHVTTQNSENYYVQLASQPTHALATISLKNIKLRFGFLIGDRPLNIQSALIPEKGTYYRVRIQTHNRNDAINLCEDIKNSGGSCFITR</sequence>
<feature type="region of interest" description="Disordered" evidence="1">
    <location>
        <begin position="251"/>
        <end position="273"/>
    </location>
</feature>
<keyword evidence="3" id="KW-1185">Reference proteome</keyword>
<name>A0ABY5EUD6_9HYPH</name>
<feature type="compositionally biased region" description="Low complexity" evidence="1">
    <location>
        <begin position="49"/>
        <end position="58"/>
    </location>
</feature>